<evidence type="ECO:0000313" key="3">
    <source>
        <dbReference type="EMBL" id="KOO32506.1"/>
    </source>
</evidence>
<proteinExistence type="predicted"/>
<dbReference type="InterPro" id="IPR005979">
    <property type="entry name" value="Prochl_reduct"/>
</dbReference>
<dbReference type="Gene3D" id="3.40.50.720">
    <property type="entry name" value="NAD(P)-binding Rossmann-like Domain"/>
    <property type="match status" value="1"/>
</dbReference>
<dbReference type="OrthoDB" id="187748at2759"/>
<protein>
    <submittedName>
        <fullName evidence="3">Light-dependent protochlorophyllide oxido-reductase</fullName>
    </submittedName>
</protein>
<evidence type="ECO:0000313" key="4">
    <source>
        <dbReference type="Proteomes" id="UP000037460"/>
    </source>
</evidence>
<dbReference type="PANTHER" id="PTHR44419:SF19">
    <property type="entry name" value="PROTOCHLOROPHYLLIDE REDUCTASE A, CHLOROPLASTIC"/>
    <property type="match status" value="1"/>
</dbReference>
<dbReference type="Proteomes" id="UP000037460">
    <property type="component" value="Unassembled WGS sequence"/>
</dbReference>
<dbReference type="PANTHER" id="PTHR44419">
    <property type="entry name" value="PROTOCHLOROPHYLLIDE REDUCTASE C, CHLOROPLASTIC"/>
    <property type="match status" value="1"/>
</dbReference>
<dbReference type="EMBL" id="JWZX01001757">
    <property type="protein sequence ID" value="KOO32506.1"/>
    <property type="molecule type" value="Genomic_DNA"/>
</dbReference>
<dbReference type="GO" id="GO:0016630">
    <property type="term" value="F:protochlorophyllide reductase activity"/>
    <property type="evidence" value="ECO:0007669"/>
    <property type="project" value="InterPro"/>
</dbReference>
<keyword evidence="1" id="KW-0521">NADP</keyword>
<evidence type="ECO:0000256" key="1">
    <source>
        <dbReference type="ARBA" id="ARBA00022857"/>
    </source>
</evidence>
<name>A0A0M0K0V9_9EUKA</name>
<dbReference type="InterPro" id="IPR036291">
    <property type="entry name" value="NAD(P)-bd_dom_sf"/>
</dbReference>
<organism evidence="3 4">
    <name type="scientific">Chrysochromulina tobinii</name>
    <dbReference type="NCBI Taxonomy" id="1460289"/>
    <lineage>
        <taxon>Eukaryota</taxon>
        <taxon>Haptista</taxon>
        <taxon>Haptophyta</taxon>
        <taxon>Prymnesiophyceae</taxon>
        <taxon>Prymnesiales</taxon>
        <taxon>Chrysochromulinaceae</taxon>
        <taxon>Chrysochromulina</taxon>
    </lineage>
</organism>
<reference evidence="4" key="1">
    <citation type="journal article" date="2015" name="PLoS Genet.">
        <title>Genome Sequence and Transcriptome Analyses of Chrysochromulina tobin: Metabolic Tools for Enhanced Algal Fitness in the Prominent Order Prymnesiales (Haptophyceae).</title>
        <authorList>
            <person name="Hovde B.T."/>
            <person name="Deodato C.R."/>
            <person name="Hunsperger H.M."/>
            <person name="Ryken S.A."/>
            <person name="Yost W."/>
            <person name="Jha R.K."/>
            <person name="Patterson J."/>
            <person name="Monnat R.J. Jr."/>
            <person name="Barlow S.B."/>
            <person name="Starkenburg S.R."/>
            <person name="Cattolico R.A."/>
        </authorList>
    </citation>
    <scope>NUCLEOTIDE SEQUENCE</scope>
    <source>
        <strain evidence="4">CCMP291</strain>
    </source>
</reference>
<keyword evidence="4" id="KW-1185">Reference proteome</keyword>
<keyword evidence="2" id="KW-0560">Oxidoreductase</keyword>
<accession>A0A0M0K0V9</accession>
<evidence type="ECO:0000256" key="2">
    <source>
        <dbReference type="ARBA" id="ARBA00023002"/>
    </source>
</evidence>
<dbReference type="SUPFAM" id="SSF51735">
    <property type="entry name" value="NAD(P)-binding Rossmann-fold domains"/>
    <property type="match status" value="1"/>
</dbReference>
<gene>
    <name evidence="3" type="ORF">Ctob_014708</name>
</gene>
<sequence>MVDGGAYDPDKAYKDSKLCNMLFMAEASRRFAPLGVTVNAFSPGLIADPKGFFRNQNQLFGTVFNAITQVVGVAETNEFGGSALAYMAVDPSLDDVTGGWYDTLPPGKHQLAVHKPSAEAQDVGKQKVLWEASAALVGLPSTPPMLAVPPTP</sequence>
<comment type="caution">
    <text evidence="3">The sequence shown here is derived from an EMBL/GenBank/DDBJ whole genome shotgun (WGS) entry which is preliminary data.</text>
</comment>
<dbReference type="AlphaFoldDB" id="A0A0M0K0V9"/>